<dbReference type="AlphaFoldDB" id="A0A0B2JWR2"/>
<evidence type="ECO:0000313" key="1">
    <source>
        <dbReference type="EMBL" id="KHM52069.1"/>
    </source>
</evidence>
<dbReference type="Proteomes" id="UP000030993">
    <property type="component" value="Unassembled WGS sequence"/>
</dbReference>
<gene>
    <name evidence="1" type="ORF">NZ47_07015</name>
</gene>
<dbReference type="EMBL" id="JSCE01000143">
    <property type="protein sequence ID" value="KHM52069.1"/>
    <property type="molecule type" value="Genomic_DNA"/>
</dbReference>
<comment type="caution">
    <text evidence="1">The sequence shown here is derived from an EMBL/GenBank/DDBJ whole genome shotgun (WGS) entry which is preliminary data.</text>
</comment>
<evidence type="ECO:0000313" key="2">
    <source>
        <dbReference type="Proteomes" id="UP000030993"/>
    </source>
</evidence>
<proteinExistence type="predicted"/>
<keyword evidence="2" id="KW-1185">Reference proteome</keyword>
<protein>
    <submittedName>
        <fullName evidence="1">Uncharacterized protein</fullName>
    </submittedName>
</protein>
<dbReference type="STRING" id="82374.NZ47_07015"/>
<organism evidence="1 2">
    <name type="scientific">Anaerovibrio lipolyticus</name>
    <dbReference type="NCBI Taxonomy" id="82374"/>
    <lineage>
        <taxon>Bacteria</taxon>
        <taxon>Bacillati</taxon>
        <taxon>Bacillota</taxon>
        <taxon>Negativicutes</taxon>
        <taxon>Selenomonadales</taxon>
        <taxon>Selenomonadaceae</taxon>
        <taxon>Anaerovibrio</taxon>
    </lineage>
</organism>
<accession>A0A0B2JWR2</accession>
<sequence>MAENMTNLVLSKQATEIANKMKDTGKFPDALVAAKFGMAYAIKYYWDEIDSSEKLRELDGIYDAQGNHYNIGSVDPDKYISQIMEALYPDSDTPYKFARVLMCYGLNQLGDLLEDGKLFHINNYM</sequence>
<reference evidence="1 2" key="1">
    <citation type="journal article" date="2013" name="PLoS ONE">
        <title>Identification and characterization of three novel lipases belonging to families II and V from Anaerovibrio lipolyticus 5ST.</title>
        <authorList>
            <person name="Prive F."/>
            <person name="Kaderbhai N.N."/>
            <person name="Girdwood S."/>
            <person name="Worgan H.J."/>
            <person name="Pinloche E."/>
            <person name="Scollan N.D."/>
            <person name="Huws S.A."/>
            <person name="Newbold C.J."/>
        </authorList>
    </citation>
    <scope>NUCLEOTIDE SEQUENCE [LARGE SCALE GENOMIC DNA]</scope>
    <source>
        <strain evidence="1 2">5S</strain>
    </source>
</reference>
<name>A0A0B2JWR2_9FIRM</name>
<dbReference type="RefSeq" id="WP_039208298.1">
    <property type="nucleotide sequence ID" value="NZ_JSCE01000143.1"/>
</dbReference>